<evidence type="ECO:0000313" key="1">
    <source>
        <dbReference type="EMBL" id="PXW87032.1"/>
    </source>
</evidence>
<keyword evidence="2" id="KW-1185">Reference proteome</keyword>
<dbReference type="Pfam" id="PF12732">
    <property type="entry name" value="YtxH"/>
    <property type="match status" value="1"/>
</dbReference>
<gene>
    <name evidence="1" type="ORF">DFR56_106100</name>
</gene>
<dbReference type="AlphaFoldDB" id="A0A2V3VYU1"/>
<sequence length="121" mass="13691">MSKGKSIAIGFIVGGTISAATALLTTPSSGRELRYQIKQQSLEWKRIVDDIIQDGLRLKDQIAKTSKEGVALINELTQEMQTSVEEWKNAIEPHQENIHEYLEQIQASIQDLEQKIQEKNE</sequence>
<dbReference type="PANTHER" id="PTHR35792:SF3">
    <property type="entry name" value="IG HYPOTHETICAL 17707"/>
    <property type="match status" value="1"/>
</dbReference>
<proteinExistence type="predicted"/>
<name>A0A2V3VYU1_9BACI</name>
<dbReference type="InterPro" id="IPR052928">
    <property type="entry name" value="Desiccation-related_membrane"/>
</dbReference>
<dbReference type="EMBL" id="QJJQ01000006">
    <property type="protein sequence ID" value="PXW87032.1"/>
    <property type="molecule type" value="Genomic_DNA"/>
</dbReference>
<protein>
    <submittedName>
        <fullName evidence="1">Gas vesicle protein</fullName>
    </submittedName>
</protein>
<dbReference type="RefSeq" id="WP_110395266.1">
    <property type="nucleotide sequence ID" value="NZ_JBHUHB010000001.1"/>
</dbReference>
<organism evidence="1 2">
    <name type="scientific">Pseudogracilibacillus auburnensis</name>
    <dbReference type="NCBI Taxonomy" id="1494959"/>
    <lineage>
        <taxon>Bacteria</taxon>
        <taxon>Bacillati</taxon>
        <taxon>Bacillota</taxon>
        <taxon>Bacilli</taxon>
        <taxon>Bacillales</taxon>
        <taxon>Bacillaceae</taxon>
        <taxon>Pseudogracilibacillus</taxon>
    </lineage>
</organism>
<evidence type="ECO:0000313" key="2">
    <source>
        <dbReference type="Proteomes" id="UP000247978"/>
    </source>
</evidence>
<reference evidence="1 2" key="1">
    <citation type="submission" date="2018-05" db="EMBL/GenBank/DDBJ databases">
        <title>Genomic Encyclopedia of Type Strains, Phase IV (KMG-IV): sequencing the most valuable type-strain genomes for metagenomic binning, comparative biology and taxonomic classification.</title>
        <authorList>
            <person name="Goeker M."/>
        </authorList>
    </citation>
    <scope>NUCLEOTIDE SEQUENCE [LARGE SCALE GENOMIC DNA]</scope>
    <source>
        <strain evidence="1 2">DSM 28556</strain>
    </source>
</reference>
<dbReference type="InterPro" id="IPR024623">
    <property type="entry name" value="YtxH"/>
</dbReference>
<accession>A0A2V3VYU1</accession>
<dbReference type="PANTHER" id="PTHR35792">
    <property type="entry name" value="GENERAL STRESS PROTEIN"/>
    <property type="match status" value="1"/>
</dbReference>
<comment type="caution">
    <text evidence="1">The sequence shown here is derived from an EMBL/GenBank/DDBJ whole genome shotgun (WGS) entry which is preliminary data.</text>
</comment>
<dbReference type="Proteomes" id="UP000247978">
    <property type="component" value="Unassembled WGS sequence"/>
</dbReference>
<dbReference type="OrthoDB" id="2692215at2"/>